<dbReference type="EMBL" id="CP002344">
    <property type="protein sequence ID" value="ADU50867.1"/>
    <property type="molecule type" value="Genomic_DNA"/>
</dbReference>
<reference evidence="3" key="2">
    <citation type="journal article" date="2010" name="Stand. Genomic Sci.">
        <title>Complete genome sequence of Thermaerobacter marianensis type strain (7p75aT).</title>
        <authorList>
            <person name="Han C."/>
            <person name="Gu W."/>
            <person name="Zhang X."/>
            <person name="Lapidus A."/>
            <person name="Nolan M."/>
            <person name="Copeland A."/>
            <person name="Lucas S."/>
            <person name="Glavina Del Rio T."/>
            <person name="Tice H."/>
            <person name="Cheng J."/>
            <person name="Tapia R."/>
            <person name="Goodwin L."/>
            <person name="Pitluck S."/>
            <person name="Pagani I."/>
            <person name="Ivanova N."/>
            <person name="Mavromatis K."/>
            <person name="Mikhailova N."/>
            <person name="Pati A."/>
            <person name="Chen A."/>
            <person name="Palaniappan K."/>
            <person name="Land M."/>
            <person name="Hauser L."/>
            <person name="Chang Y."/>
            <person name="Jeffries C."/>
            <person name="Schneider S."/>
            <person name="Rohde M."/>
            <person name="Goker M."/>
            <person name="Pukall R."/>
            <person name="Woyke T."/>
            <person name="Bristow J."/>
            <person name="Eisen J."/>
            <person name="Markowitz V."/>
            <person name="Hugenholtz P."/>
            <person name="Kyrpides N."/>
            <person name="Klenk H."/>
            <person name="Detter J."/>
        </authorList>
    </citation>
    <scope>NUCLEOTIDE SEQUENCE [LARGE SCALE GENOMIC DNA]</scope>
    <source>
        <strain evidence="3">ATCC 700841 / DSM 12885 / JCM 10246 / 7p75a</strain>
    </source>
</reference>
<gene>
    <name evidence="2" type="ordered locus">Tmar_0752</name>
</gene>
<feature type="region of interest" description="Disordered" evidence="1">
    <location>
        <begin position="1"/>
        <end position="56"/>
    </location>
</feature>
<organism evidence="2 3">
    <name type="scientific">Thermaerobacter marianensis (strain ATCC 700841 / DSM 12885 / JCM 10246 / 7p75a)</name>
    <dbReference type="NCBI Taxonomy" id="644966"/>
    <lineage>
        <taxon>Bacteria</taxon>
        <taxon>Bacillati</taxon>
        <taxon>Bacillota</taxon>
        <taxon>Clostridia</taxon>
        <taxon>Eubacteriales</taxon>
        <taxon>Clostridiales Family XVII. Incertae Sedis</taxon>
        <taxon>Thermaerobacter</taxon>
    </lineage>
</organism>
<name>E6SI89_THEM7</name>
<dbReference type="HOGENOM" id="CLU_1703398_0_0_9"/>
<reference evidence="2 3" key="1">
    <citation type="journal article" date="2010" name="Stand. Genomic Sci.">
        <title>Complete genome sequence of Thermaerobacter marianensis type strain (7p75a).</title>
        <authorList>
            <person name="Han C."/>
            <person name="Gu W."/>
            <person name="Zhang X."/>
            <person name="Lapidus A."/>
            <person name="Nolan M."/>
            <person name="Copeland A."/>
            <person name="Lucas S."/>
            <person name="Del Rio T.G."/>
            <person name="Tice H."/>
            <person name="Cheng J.F."/>
            <person name="Tapia R."/>
            <person name="Goodwin L."/>
            <person name="Pitluck S."/>
            <person name="Pagani I."/>
            <person name="Ivanova N."/>
            <person name="Mavromatis K."/>
            <person name="Mikhailova N."/>
            <person name="Pati A."/>
            <person name="Chen A."/>
            <person name="Palaniappan K."/>
            <person name="Land M."/>
            <person name="Hauser L."/>
            <person name="Chang Y.J."/>
            <person name="Jeffries C.D."/>
            <person name="Schneider S."/>
            <person name="Rohde M."/>
            <person name="Goker M."/>
            <person name="Pukall R."/>
            <person name="Woyke T."/>
            <person name="Bristow J."/>
            <person name="Eisen J.A."/>
            <person name="Markowitz V."/>
            <person name="Hugenholtz P."/>
            <person name="Kyrpides N.C."/>
            <person name="Klenk H.P."/>
            <person name="Detter J.C."/>
        </authorList>
    </citation>
    <scope>NUCLEOTIDE SEQUENCE [LARGE SCALE GENOMIC DNA]</scope>
    <source>
        <strain evidence="3">ATCC 700841 / DSM 12885 / JCM 10246 / 7p75a</strain>
    </source>
</reference>
<keyword evidence="3" id="KW-1185">Reference proteome</keyword>
<dbReference type="Proteomes" id="UP000008915">
    <property type="component" value="Chromosome"/>
</dbReference>
<evidence type="ECO:0000313" key="3">
    <source>
        <dbReference type="Proteomes" id="UP000008915"/>
    </source>
</evidence>
<evidence type="ECO:0000256" key="1">
    <source>
        <dbReference type="SAM" id="MobiDB-lite"/>
    </source>
</evidence>
<dbReference type="AlphaFoldDB" id="E6SI89"/>
<dbReference type="KEGG" id="tmr:Tmar_0752"/>
<accession>E6SI89</accession>
<protein>
    <submittedName>
        <fullName evidence="2">Uncharacterized protein</fullName>
    </submittedName>
</protein>
<proteinExistence type="predicted"/>
<evidence type="ECO:0000313" key="2">
    <source>
        <dbReference type="EMBL" id="ADU50867.1"/>
    </source>
</evidence>
<sequence>MKPEAPKPRNAPSPRQPRGPWASPHLDTARLASPRPDAILPAAGEPGAASDLPLRPTPAPLPGLWLPWQRYVAAFVRAQRARMNPALGTTSARGAAPAPDTAPAPGLYRPLCVSHGCHYNRKGTCAFDRVEPAPAAVMEASVCPHALFLAPGPP</sequence>